<sequence length="239" mass="26880">MVEIADYERRGDLDAPFELTKKAEKAQRQSEEIRAAVRCEIPSLTWEQFAAGEPCPGCGRSYRDEERWESKGTMHFTDEERARYEAEGELFKERHGDCHAMRHKVSGSLTTHCGRCCPPPPMSPEQRELILRLFSCPTPPQQLMRWRLRLYCGHVVEKTAHYTHKTLHAAFSGATSCPECGLDPATIVDGAAVGLKAEPPGAPRTGAPRAARRSRKPTKAELQAKVSELEAEVERLQRK</sequence>
<reference evidence="2 3" key="1">
    <citation type="submission" date="2023-08" db="EMBL/GenBank/DDBJ databases">
        <title>Arthrobacter horti sp. nov., isolated from forest soil.</title>
        <authorList>
            <person name="Park M."/>
        </authorList>
    </citation>
    <scope>NUCLEOTIDE SEQUENCE [LARGE SCALE GENOMIC DNA]</scope>
    <source>
        <strain evidence="2 3">YJM1</strain>
    </source>
</reference>
<evidence type="ECO:0000313" key="2">
    <source>
        <dbReference type="EMBL" id="MDP5226882.1"/>
    </source>
</evidence>
<proteinExistence type="predicted"/>
<feature type="region of interest" description="Disordered" evidence="1">
    <location>
        <begin position="196"/>
        <end position="239"/>
    </location>
</feature>
<evidence type="ECO:0000256" key="1">
    <source>
        <dbReference type="SAM" id="MobiDB-lite"/>
    </source>
</evidence>
<dbReference type="Proteomes" id="UP001232725">
    <property type="component" value="Unassembled WGS sequence"/>
</dbReference>
<gene>
    <name evidence="2" type="ORF">Q9R02_06945</name>
</gene>
<dbReference type="RefSeq" id="WP_305995929.1">
    <property type="nucleotide sequence ID" value="NZ_JAVALS010000003.1"/>
</dbReference>
<name>A0ABT9INK7_9MICC</name>
<organism evidence="2 3">
    <name type="scientific">Arthrobacter horti</name>
    <dbReference type="NCBI Taxonomy" id="3068273"/>
    <lineage>
        <taxon>Bacteria</taxon>
        <taxon>Bacillati</taxon>
        <taxon>Actinomycetota</taxon>
        <taxon>Actinomycetes</taxon>
        <taxon>Micrococcales</taxon>
        <taxon>Micrococcaceae</taxon>
        <taxon>Arthrobacter</taxon>
    </lineage>
</organism>
<evidence type="ECO:0000313" key="3">
    <source>
        <dbReference type="Proteomes" id="UP001232725"/>
    </source>
</evidence>
<protein>
    <submittedName>
        <fullName evidence="2">Uncharacterized protein</fullName>
    </submittedName>
</protein>
<accession>A0ABT9INK7</accession>
<keyword evidence="3" id="KW-1185">Reference proteome</keyword>
<comment type="caution">
    <text evidence="2">The sequence shown here is derived from an EMBL/GenBank/DDBJ whole genome shotgun (WGS) entry which is preliminary data.</text>
</comment>
<dbReference type="EMBL" id="JAVALS010000003">
    <property type="protein sequence ID" value="MDP5226882.1"/>
    <property type="molecule type" value="Genomic_DNA"/>
</dbReference>